<evidence type="ECO:0000313" key="2">
    <source>
        <dbReference type="Proteomes" id="UP000824120"/>
    </source>
</evidence>
<comment type="caution">
    <text evidence="1">The sequence shown here is derived from an EMBL/GenBank/DDBJ whole genome shotgun (WGS) entry which is preliminary data.</text>
</comment>
<accession>A0A9J5XSU8</accession>
<evidence type="ECO:0000313" key="1">
    <source>
        <dbReference type="EMBL" id="KAG5590631.1"/>
    </source>
</evidence>
<reference evidence="1 2" key="1">
    <citation type="submission" date="2020-09" db="EMBL/GenBank/DDBJ databases">
        <title>De no assembly of potato wild relative species, Solanum commersonii.</title>
        <authorList>
            <person name="Cho K."/>
        </authorList>
    </citation>
    <scope>NUCLEOTIDE SEQUENCE [LARGE SCALE GENOMIC DNA]</scope>
    <source>
        <strain evidence="1">LZ3.2</strain>
        <tissue evidence="1">Leaf</tissue>
    </source>
</reference>
<sequence>APVRRCEGLVVEGTRRGRGKPKKYWGELHLTEDMALDRKEWRSRIKVEAEGLSEAASLPPRGSGKRAFSAIQGRTRHFTRRDLFQLQPFKGNRAIFSKGYHPKRVNSYSPFVFLPCRVFFAPIYGDVRVEYVFLYVDGFGKPLFISKEKQHIHFVLKSFF</sequence>
<feature type="non-terminal residue" evidence="1">
    <location>
        <position position="160"/>
    </location>
</feature>
<name>A0A9J5XSU8_SOLCO</name>
<dbReference type="OrthoDB" id="1302702at2759"/>
<dbReference type="AlphaFoldDB" id="A0A9J5XSU8"/>
<dbReference type="Proteomes" id="UP000824120">
    <property type="component" value="Chromosome 8"/>
</dbReference>
<protein>
    <submittedName>
        <fullName evidence="1">Uncharacterized protein</fullName>
    </submittedName>
</protein>
<proteinExistence type="predicted"/>
<organism evidence="1 2">
    <name type="scientific">Solanum commersonii</name>
    <name type="common">Commerson's wild potato</name>
    <name type="synonym">Commerson's nightshade</name>
    <dbReference type="NCBI Taxonomy" id="4109"/>
    <lineage>
        <taxon>Eukaryota</taxon>
        <taxon>Viridiplantae</taxon>
        <taxon>Streptophyta</taxon>
        <taxon>Embryophyta</taxon>
        <taxon>Tracheophyta</taxon>
        <taxon>Spermatophyta</taxon>
        <taxon>Magnoliopsida</taxon>
        <taxon>eudicotyledons</taxon>
        <taxon>Gunneridae</taxon>
        <taxon>Pentapetalae</taxon>
        <taxon>asterids</taxon>
        <taxon>lamiids</taxon>
        <taxon>Solanales</taxon>
        <taxon>Solanaceae</taxon>
        <taxon>Solanoideae</taxon>
        <taxon>Solaneae</taxon>
        <taxon>Solanum</taxon>
    </lineage>
</organism>
<keyword evidence="2" id="KW-1185">Reference proteome</keyword>
<gene>
    <name evidence="1" type="ORF">H5410_041145</name>
</gene>
<dbReference type="EMBL" id="JACXVP010000008">
    <property type="protein sequence ID" value="KAG5590631.1"/>
    <property type="molecule type" value="Genomic_DNA"/>
</dbReference>